<reference evidence="2 3" key="1">
    <citation type="submission" date="2016-10" db="EMBL/GenBank/DDBJ databases">
        <authorList>
            <person name="de Groot N.N."/>
        </authorList>
    </citation>
    <scope>NUCLEOTIDE SEQUENCE [LARGE SCALE GENOMIC DNA]</scope>
    <source>
        <strain evidence="2 3">DSM 21771</strain>
    </source>
</reference>
<dbReference type="AlphaFoldDB" id="A0A1G8KRU8"/>
<dbReference type="InterPro" id="IPR021617">
    <property type="entry name" value="DUF3231"/>
</dbReference>
<dbReference type="Proteomes" id="UP000198853">
    <property type="component" value="Unassembled WGS sequence"/>
</dbReference>
<dbReference type="EMBL" id="FNEN01000002">
    <property type="protein sequence ID" value="SDI46158.1"/>
    <property type="molecule type" value="Genomic_DNA"/>
</dbReference>
<keyword evidence="3" id="KW-1185">Reference proteome</keyword>
<name>A0A1G8KRU8_9BACI</name>
<gene>
    <name evidence="2" type="ORF">SAMN04488123_102266</name>
</gene>
<feature type="compositionally biased region" description="Basic and acidic residues" evidence="1">
    <location>
        <begin position="334"/>
        <end position="347"/>
    </location>
</feature>
<dbReference type="Pfam" id="PF11553">
    <property type="entry name" value="DUF3231"/>
    <property type="match status" value="2"/>
</dbReference>
<feature type="region of interest" description="Disordered" evidence="1">
    <location>
        <begin position="325"/>
        <end position="347"/>
    </location>
</feature>
<dbReference type="InterPro" id="IPR012347">
    <property type="entry name" value="Ferritin-like"/>
</dbReference>
<evidence type="ECO:0000256" key="1">
    <source>
        <dbReference type="SAM" id="MobiDB-lite"/>
    </source>
</evidence>
<proteinExistence type="predicted"/>
<accession>A0A1G8KRU8</accession>
<protein>
    <recommendedName>
        <fullName evidence="4">DUF3231 family protein</fullName>
    </recommendedName>
</protein>
<sequence>MKQEVRALAENQSPDLTASEIGILWGYYIKNSLIICMTTAFLEKVEDPDIHEVLLTAKKHSQDNSALIEEVCQREQMVMPKGFIPSEDVNPSAPRLFSDAFMLDYARHIAIAVITSAGAGISVVTRSDMTNICQTTLQRATELHEAAKERLLTKGIYSRPPAIPVPKEVDFVDKQTFLRGFLGERRALTAVEITHLFENVETNTLGKALMMGFAQVAKDPKVKKYFVRGKEIAHKHIEVFGSLLKEEDLPPPMGWETNVTDTTVSPFSDKLMTFHTTALIDIGIGNYGLSTAGSPRRDIGLTYARLMGEIALMAEDGANLMIDKSWLEQPPPAPDRDALASEKGDRG</sequence>
<evidence type="ECO:0008006" key="4">
    <source>
        <dbReference type="Google" id="ProtNLM"/>
    </source>
</evidence>
<evidence type="ECO:0000313" key="2">
    <source>
        <dbReference type="EMBL" id="SDI46158.1"/>
    </source>
</evidence>
<evidence type="ECO:0000313" key="3">
    <source>
        <dbReference type="Proteomes" id="UP000198853"/>
    </source>
</evidence>
<dbReference type="Gene3D" id="1.20.1260.10">
    <property type="match status" value="2"/>
</dbReference>
<organism evidence="2 3">
    <name type="scientific">Natribacillus halophilus</name>
    <dbReference type="NCBI Taxonomy" id="549003"/>
    <lineage>
        <taxon>Bacteria</taxon>
        <taxon>Bacillati</taxon>
        <taxon>Bacillota</taxon>
        <taxon>Bacilli</taxon>
        <taxon>Bacillales</taxon>
        <taxon>Bacillaceae</taxon>
        <taxon>Natribacillus</taxon>
    </lineage>
</organism>